<dbReference type="SUPFAM" id="SSF50156">
    <property type="entry name" value="PDZ domain-like"/>
    <property type="match status" value="1"/>
</dbReference>
<feature type="domain" description="PDZ" evidence="4">
    <location>
        <begin position="286"/>
        <end position="368"/>
    </location>
</feature>
<evidence type="ECO:0000313" key="6">
    <source>
        <dbReference type="Proteomes" id="UP001144352"/>
    </source>
</evidence>
<comment type="caution">
    <text evidence="5">The sequence shown here is derived from an EMBL/GenBank/DDBJ whole genome shotgun (WGS) entry which is preliminary data.</text>
</comment>
<dbReference type="InterPro" id="IPR009003">
    <property type="entry name" value="Peptidase_S1_PA"/>
</dbReference>
<protein>
    <recommendedName>
        <fullName evidence="4">PDZ domain-containing protein</fullName>
    </recommendedName>
</protein>
<dbReference type="Gene3D" id="2.40.10.120">
    <property type="match status" value="1"/>
</dbReference>
<dbReference type="Pfam" id="PF13180">
    <property type="entry name" value="PDZ_2"/>
    <property type="match status" value="1"/>
</dbReference>
<evidence type="ECO:0000313" key="5">
    <source>
        <dbReference type="EMBL" id="GLI36881.1"/>
    </source>
</evidence>
<evidence type="ECO:0000256" key="3">
    <source>
        <dbReference type="ARBA" id="ARBA00022801"/>
    </source>
</evidence>
<reference evidence="5" key="1">
    <citation type="submission" date="2022-12" db="EMBL/GenBank/DDBJ databases">
        <title>Reference genome sequencing for broad-spectrum identification of bacterial and archaeal isolates by mass spectrometry.</title>
        <authorList>
            <person name="Sekiguchi Y."/>
            <person name="Tourlousse D.M."/>
        </authorList>
    </citation>
    <scope>NUCLEOTIDE SEQUENCE</scope>
    <source>
        <strain evidence="5">H2</strain>
    </source>
</reference>
<dbReference type="GO" id="GO:0006508">
    <property type="term" value="P:proteolysis"/>
    <property type="evidence" value="ECO:0007669"/>
    <property type="project" value="UniProtKB-KW"/>
</dbReference>
<dbReference type="InterPro" id="IPR036034">
    <property type="entry name" value="PDZ_sf"/>
</dbReference>
<comment type="similarity">
    <text evidence="1">Belongs to the peptidase S1C family.</text>
</comment>
<sequence length="381" mass="40468">MGTAIRDAVTAGFWAIGAKGMMVSFLSSLAGMLLLVVGSGSIAIAAPAPLPQVGMVKKAMPAVVGIGVDKRTRIGFRFAGDNSFWEEFQKQYKREEKEFRKKGKPQWDPKSDSVTLDDIAVVGSGFFVDETGTVVTAEHVIEGHRQVYVTTWDKNIYRARVTRSSQENDVAVLKVEGGNGPFPFMPLADSEAVEIAEPVIAIGNPFGITFTVTSGIVSALNRSLGEGTSGLIQTDAPLNPGNSGGPLLNMDGEVIGVSHAIYTPATGQGGKGFNVGLAFAVPSNRVKELMRGKDEAEGMYIGIRLKGDGSPVVDSVDVGSPAHEAGLKPDDRILFVDGRKVNSSEDLLKQLSSKRPGKAVSIRLKRLGETISITIVPGRKE</sequence>
<dbReference type="InterPro" id="IPR001478">
    <property type="entry name" value="PDZ"/>
</dbReference>
<evidence type="ECO:0000256" key="2">
    <source>
        <dbReference type="ARBA" id="ARBA00022670"/>
    </source>
</evidence>
<dbReference type="PROSITE" id="PS50106">
    <property type="entry name" value="PDZ"/>
    <property type="match status" value="1"/>
</dbReference>
<dbReference type="InterPro" id="IPR001940">
    <property type="entry name" value="Peptidase_S1C"/>
</dbReference>
<dbReference type="CDD" id="cd23081">
    <property type="entry name" value="cpPDZ_EcRseP-like"/>
    <property type="match status" value="1"/>
</dbReference>
<keyword evidence="6" id="KW-1185">Reference proteome</keyword>
<dbReference type="Gene3D" id="2.30.42.10">
    <property type="match status" value="1"/>
</dbReference>
<dbReference type="SUPFAM" id="SSF50494">
    <property type="entry name" value="Trypsin-like serine proteases"/>
    <property type="match status" value="1"/>
</dbReference>
<name>A0A9W6FXV2_9BACT</name>
<dbReference type="AlphaFoldDB" id="A0A9W6FXV2"/>
<gene>
    <name evidence="5" type="ORF">GHYDROH2_03820</name>
</gene>
<dbReference type="SMART" id="SM00228">
    <property type="entry name" value="PDZ"/>
    <property type="match status" value="1"/>
</dbReference>
<dbReference type="Proteomes" id="UP001144352">
    <property type="component" value="Unassembled WGS sequence"/>
</dbReference>
<evidence type="ECO:0000256" key="1">
    <source>
        <dbReference type="ARBA" id="ARBA00010541"/>
    </source>
</evidence>
<dbReference type="GO" id="GO:0004252">
    <property type="term" value="F:serine-type endopeptidase activity"/>
    <property type="evidence" value="ECO:0007669"/>
    <property type="project" value="InterPro"/>
</dbReference>
<dbReference type="PANTHER" id="PTHR22939">
    <property type="entry name" value="SERINE PROTEASE FAMILY S1C HTRA-RELATED"/>
    <property type="match status" value="1"/>
</dbReference>
<dbReference type="EMBL" id="BSDS01000001">
    <property type="protein sequence ID" value="GLI36881.1"/>
    <property type="molecule type" value="Genomic_DNA"/>
</dbReference>
<proteinExistence type="inferred from homology"/>
<evidence type="ECO:0000259" key="4">
    <source>
        <dbReference type="PROSITE" id="PS50106"/>
    </source>
</evidence>
<dbReference type="RefSeq" id="WP_214187228.1">
    <property type="nucleotide sequence ID" value="NZ_BSDS01000001.1"/>
</dbReference>
<dbReference type="PANTHER" id="PTHR22939:SF129">
    <property type="entry name" value="SERINE PROTEASE HTRA2, MITOCHONDRIAL"/>
    <property type="match status" value="1"/>
</dbReference>
<dbReference type="PRINTS" id="PR00834">
    <property type="entry name" value="PROTEASES2C"/>
</dbReference>
<accession>A0A9W6FXV2</accession>
<keyword evidence="2" id="KW-0645">Protease</keyword>
<dbReference type="Pfam" id="PF13365">
    <property type="entry name" value="Trypsin_2"/>
    <property type="match status" value="1"/>
</dbReference>
<keyword evidence="3" id="KW-0378">Hydrolase</keyword>
<organism evidence="5 6">
    <name type="scientific">Geobacter hydrogenophilus</name>
    <dbReference type="NCBI Taxonomy" id="40983"/>
    <lineage>
        <taxon>Bacteria</taxon>
        <taxon>Pseudomonadati</taxon>
        <taxon>Thermodesulfobacteriota</taxon>
        <taxon>Desulfuromonadia</taxon>
        <taxon>Geobacterales</taxon>
        <taxon>Geobacteraceae</taxon>
        <taxon>Geobacter</taxon>
    </lineage>
</organism>